<feature type="transmembrane region" description="Helical" evidence="2">
    <location>
        <begin position="12"/>
        <end position="31"/>
    </location>
</feature>
<feature type="transmembrane region" description="Helical" evidence="2">
    <location>
        <begin position="362"/>
        <end position="384"/>
    </location>
</feature>
<dbReference type="InterPro" id="IPR010293">
    <property type="entry name" value="Sbt_1"/>
</dbReference>
<sequence length="397" mass="43533">MLHEFWENFTHNLFKPLLLFFYFGFLIPILKVRFEFPYVIYQGLTMYLLLAIGWHGGEELAKIKPSSIGVIVGFMVVGFLLNFLIGGIAYYLLRYLSRMRRVDRATVAGYYGSDSAGTFATCVAVLTSIGIAFNAYMPVMLAIMEIPGCLVALYLVARLRHRGMDEAGNMPDEPGYTRARVGIGPGTVARPAEGHSVESEHREIEQELSLETRDPAKKPSLFSRELLQEVFLNPGLCLLVGGIIIGLVSGLQGEKVVHDDDTFFVTAFQGVLALFLLEMGMTASRKLRDLRSAGKGFIFFGLLAPNLFATLGIIAAHSYAALTDADFKPGTYVLFAVLCGAASYIAVPAVHRLAIPEASPTLPLAASLGLTFSYNVTIGIPLYIEIARIVGQWFHTT</sequence>
<dbReference type="OrthoDB" id="345121at2"/>
<feature type="compositionally biased region" description="Basic and acidic residues" evidence="1">
    <location>
        <begin position="192"/>
        <end position="210"/>
    </location>
</feature>
<dbReference type="AlphaFoldDB" id="A0A1A3KRL9"/>
<keyword evidence="2" id="KW-0812">Transmembrane</keyword>
<gene>
    <name evidence="3" type="ORF">A5640_06765</name>
</gene>
<proteinExistence type="predicted"/>
<feature type="transmembrane region" description="Helical" evidence="2">
    <location>
        <begin position="296"/>
        <end position="320"/>
    </location>
</feature>
<feature type="transmembrane region" description="Helical" evidence="2">
    <location>
        <begin position="230"/>
        <end position="251"/>
    </location>
</feature>
<feature type="transmembrane region" description="Helical" evidence="2">
    <location>
        <begin position="263"/>
        <end position="284"/>
    </location>
</feature>
<dbReference type="RefSeq" id="WP_065139220.1">
    <property type="nucleotide sequence ID" value="NZ_LZKS01000016.1"/>
</dbReference>
<feature type="transmembrane region" description="Helical" evidence="2">
    <location>
        <begin position="332"/>
        <end position="350"/>
    </location>
</feature>
<accession>A0A1A3KRL9</accession>
<name>A0A1A3KRL9_MYCAS</name>
<keyword evidence="2" id="KW-1133">Transmembrane helix</keyword>
<evidence type="ECO:0000313" key="4">
    <source>
        <dbReference type="Proteomes" id="UP000093925"/>
    </source>
</evidence>
<feature type="region of interest" description="Disordered" evidence="1">
    <location>
        <begin position="191"/>
        <end position="210"/>
    </location>
</feature>
<dbReference type="Pfam" id="PF05982">
    <property type="entry name" value="Sbt_1"/>
    <property type="match status" value="1"/>
</dbReference>
<organism evidence="3 4">
    <name type="scientific">Mycobacterium asiaticum</name>
    <dbReference type="NCBI Taxonomy" id="1790"/>
    <lineage>
        <taxon>Bacteria</taxon>
        <taxon>Bacillati</taxon>
        <taxon>Actinomycetota</taxon>
        <taxon>Actinomycetes</taxon>
        <taxon>Mycobacteriales</taxon>
        <taxon>Mycobacteriaceae</taxon>
        <taxon>Mycobacterium</taxon>
    </lineage>
</organism>
<comment type="caution">
    <text evidence="3">The sequence shown here is derived from an EMBL/GenBank/DDBJ whole genome shotgun (WGS) entry which is preliminary data.</text>
</comment>
<feature type="transmembrane region" description="Helical" evidence="2">
    <location>
        <begin position="68"/>
        <end position="93"/>
    </location>
</feature>
<evidence type="ECO:0000256" key="2">
    <source>
        <dbReference type="SAM" id="Phobius"/>
    </source>
</evidence>
<feature type="transmembrane region" description="Helical" evidence="2">
    <location>
        <begin position="38"/>
        <end position="56"/>
    </location>
</feature>
<keyword evidence="2" id="KW-0472">Membrane</keyword>
<dbReference type="Proteomes" id="UP000093925">
    <property type="component" value="Unassembled WGS sequence"/>
</dbReference>
<feature type="transmembrane region" description="Helical" evidence="2">
    <location>
        <begin position="139"/>
        <end position="157"/>
    </location>
</feature>
<evidence type="ECO:0000313" key="3">
    <source>
        <dbReference type="EMBL" id="OBJ87650.1"/>
    </source>
</evidence>
<protein>
    <submittedName>
        <fullName evidence="3">Sodium-dependent bicarbonate transport family permease</fullName>
    </submittedName>
</protein>
<feature type="transmembrane region" description="Helical" evidence="2">
    <location>
        <begin position="114"/>
        <end position="133"/>
    </location>
</feature>
<dbReference type="PANTHER" id="PTHR40400">
    <property type="entry name" value="SLR1512 PROTEIN"/>
    <property type="match status" value="1"/>
</dbReference>
<dbReference type="PANTHER" id="PTHR40400:SF1">
    <property type="entry name" value="SLR1512 PROTEIN"/>
    <property type="match status" value="1"/>
</dbReference>
<evidence type="ECO:0000256" key="1">
    <source>
        <dbReference type="SAM" id="MobiDB-lite"/>
    </source>
</evidence>
<reference evidence="3 4" key="1">
    <citation type="submission" date="2016-06" db="EMBL/GenBank/DDBJ databases">
        <authorList>
            <person name="Kjaerup R.B."/>
            <person name="Dalgaard T.S."/>
            <person name="Juul-Madsen H.R."/>
        </authorList>
    </citation>
    <scope>NUCLEOTIDE SEQUENCE [LARGE SCALE GENOMIC DNA]</scope>
    <source>
        <strain evidence="3 4">1276495.2</strain>
    </source>
</reference>
<dbReference type="EMBL" id="LZLM01000042">
    <property type="protein sequence ID" value="OBJ87650.1"/>
    <property type="molecule type" value="Genomic_DNA"/>
</dbReference>